<evidence type="ECO:0000313" key="2">
    <source>
        <dbReference type="EMBL" id="KAF2256246.1"/>
    </source>
</evidence>
<dbReference type="EMBL" id="ML987189">
    <property type="protein sequence ID" value="KAF2256246.1"/>
    <property type="molecule type" value="Genomic_DNA"/>
</dbReference>
<evidence type="ECO:0000256" key="1">
    <source>
        <dbReference type="SAM" id="MobiDB-lite"/>
    </source>
</evidence>
<dbReference type="Proteomes" id="UP000800094">
    <property type="component" value="Unassembled WGS sequence"/>
</dbReference>
<dbReference type="AlphaFoldDB" id="A0A6A6J0U0"/>
<name>A0A6A6J0U0_9PLEO</name>
<gene>
    <name evidence="2" type="ORF">BU26DRAFT_17565</name>
</gene>
<protein>
    <recommendedName>
        <fullName evidence="4">BTB domain-containing protein</fullName>
    </recommendedName>
</protein>
<reference evidence="2" key="1">
    <citation type="journal article" date="2020" name="Stud. Mycol.">
        <title>101 Dothideomycetes genomes: a test case for predicting lifestyles and emergence of pathogens.</title>
        <authorList>
            <person name="Haridas S."/>
            <person name="Albert R."/>
            <person name="Binder M."/>
            <person name="Bloem J."/>
            <person name="Labutti K."/>
            <person name="Salamov A."/>
            <person name="Andreopoulos B."/>
            <person name="Baker S."/>
            <person name="Barry K."/>
            <person name="Bills G."/>
            <person name="Bluhm B."/>
            <person name="Cannon C."/>
            <person name="Castanera R."/>
            <person name="Culley D."/>
            <person name="Daum C."/>
            <person name="Ezra D."/>
            <person name="Gonzalez J."/>
            <person name="Henrissat B."/>
            <person name="Kuo A."/>
            <person name="Liang C."/>
            <person name="Lipzen A."/>
            <person name="Lutzoni F."/>
            <person name="Magnuson J."/>
            <person name="Mondo S."/>
            <person name="Nolan M."/>
            <person name="Ohm R."/>
            <person name="Pangilinan J."/>
            <person name="Park H.-J."/>
            <person name="Ramirez L."/>
            <person name="Alfaro M."/>
            <person name="Sun H."/>
            <person name="Tritt A."/>
            <person name="Yoshinaga Y."/>
            <person name="Zwiers L.-H."/>
            <person name="Turgeon B."/>
            <person name="Goodwin S."/>
            <person name="Spatafora J."/>
            <person name="Crous P."/>
            <person name="Grigoriev I."/>
        </authorList>
    </citation>
    <scope>NUCLEOTIDE SEQUENCE</scope>
    <source>
        <strain evidence="2">CBS 122368</strain>
    </source>
</reference>
<proteinExistence type="predicted"/>
<evidence type="ECO:0000313" key="3">
    <source>
        <dbReference type="Proteomes" id="UP000800094"/>
    </source>
</evidence>
<evidence type="ECO:0008006" key="4">
    <source>
        <dbReference type="Google" id="ProtNLM"/>
    </source>
</evidence>
<sequence>METSNRAIPTATAAADGPRPFAIAINGDFIIQLTPPATPPLSERTVNSGQPWRGARVVQFRVSRAVMQEHSTLFRDIFRAQPNLTMINFESKCSGFGYALEIWLRAIHNGVNSLPENLKATHMERAWVAIGVGESFGFAPQHLDKIKPWFLDGYNYALNHGPGLSPMMARCLAFPCSVFDYAEGFMKLTKYLAYNTNGNIFTYNPSNFQALASDARVLDGPLTTARAHIQSVIDRELFFPLEKLHRATCVCRKETAFDYEATLRSLGCWPVDQAVKQYTLADIIDYLSNFNFTPKTQACDSGACYHDFKKSVDIAIQRAKEYFDGLCLDCTERSLQDEGQSREDYIQKNSPYKDCWDMNCRFGHGRPSWYFSWMGPSDIRRDICSKFREEKRQEALEGKGRQGRRGKRAGKGSTAPRNQGAAPFDPKVPPCGLPQSSSQFPNNNTLKENPDEGDDHQDSEIDDDDDDEFFDAEDTSFESQNVAADDEDAEGLDHYSIN</sequence>
<organism evidence="2 3">
    <name type="scientific">Trematosphaeria pertusa</name>
    <dbReference type="NCBI Taxonomy" id="390896"/>
    <lineage>
        <taxon>Eukaryota</taxon>
        <taxon>Fungi</taxon>
        <taxon>Dikarya</taxon>
        <taxon>Ascomycota</taxon>
        <taxon>Pezizomycotina</taxon>
        <taxon>Dothideomycetes</taxon>
        <taxon>Pleosporomycetidae</taxon>
        <taxon>Pleosporales</taxon>
        <taxon>Massarineae</taxon>
        <taxon>Trematosphaeriaceae</taxon>
        <taxon>Trematosphaeria</taxon>
    </lineage>
</organism>
<keyword evidence="3" id="KW-1185">Reference proteome</keyword>
<feature type="compositionally biased region" description="Acidic residues" evidence="1">
    <location>
        <begin position="451"/>
        <end position="476"/>
    </location>
</feature>
<dbReference type="RefSeq" id="XP_033691250.1">
    <property type="nucleotide sequence ID" value="XM_033820324.1"/>
</dbReference>
<feature type="compositionally biased region" description="Polar residues" evidence="1">
    <location>
        <begin position="434"/>
        <end position="447"/>
    </location>
</feature>
<feature type="region of interest" description="Disordered" evidence="1">
    <location>
        <begin position="393"/>
        <end position="498"/>
    </location>
</feature>
<dbReference type="GeneID" id="54573654"/>
<feature type="compositionally biased region" description="Basic residues" evidence="1">
    <location>
        <begin position="401"/>
        <end position="410"/>
    </location>
</feature>
<accession>A0A6A6J0U0</accession>
<dbReference type="OrthoDB" id="268428at2759"/>